<feature type="compositionally biased region" description="Polar residues" evidence="2">
    <location>
        <begin position="553"/>
        <end position="562"/>
    </location>
</feature>
<feature type="region of interest" description="Disordered" evidence="2">
    <location>
        <begin position="1"/>
        <end position="46"/>
    </location>
</feature>
<feature type="region of interest" description="Disordered" evidence="2">
    <location>
        <begin position="890"/>
        <end position="973"/>
    </location>
</feature>
<feature type="coiled-coil region" evidence="1">
    <location>
        <begin position="217"/>
        <end position="244"/>
    </location>
</feature>
<feature type="compositionally biased region" description="Polar residues" evidence="2">
    <location>
        <begin position="394"/>
        <end position="403"/>
    </location>
</feature>
<accession>A0AAF3FEI0</accession>
<feature type="compositionally biased region" description="Polar residues" evidence="2">
    <location>
        <begin position="900"/>
        <end position="926"/>
    </location>
</feature>
<dbReference type="Proteomes" id="UP000887575">
    <property type="component" value="Unassembled WGS sequence"/>
</dbReference>
<organism evidence="3 4">
    <name type="scientific">Mesorhabditis belari</name>
    <dbReference type="NCBI Taxonomy" id="2138241"/>
    <lineage>
        <taxon>Eukaryota</taxon>
        <taxon>Metazoa</taxon>
        <taxon>Ecdysozoa</taxon>
        <taxon>Nematoda</taxon>
        <taxon>Chromadorea</taxon>
        <taxon>Rhabditida</taxon>
        <taxon>Rhabditina</taxon>
        <taxon>Rhabditomorpha</taxon>
        <taxon>Rhabditoidea</taxon>
        <taxon>Rhabditidae</taxon>
        <taxon>Mesorhabditinae</taxon>
        <taxon>Mesorhabditis</taxon>
    </lineage>
</organism>
<evidence type="ECO:0000256" key="2">
    <source>
        <dbReference type="SAM" id="MobiDB-lite"/>
    </source>
</evidence>
<dbReference type="WBParaSite" id="MBELARI_LOCUS5432">
    <property type="protein sequence ID" value="MBELARI_LOCUS5432"/>
    <property type="gene ID" value="MBELARI_LOCUS5432"/>
</dbReference>
<feature type="coiled-coil region" evidence="1">
    <location>
        <begin position="130"/>
        <end position="164"/>
    </location>
</feature>
<feature type="compositionally biased region" description="Polar residues" evidence="2">
    <location>
        <begin position="937"/>
        <end position="946"/>
    </location>
</feature>
<sequence length="1447" mass="162048">MSEKDDIGGEPTAPSSAPQEIASPYSPTIGGLLQSCGPPPSKMFIIDTDDDEMEADSAQIEPQNDFSDCDARSHEDFDEEACDNCKNMELTARKAYESLTSYKKQIDKFTSFEKENQQLRNIYSENATYLEELLKTQKELESKNTQMEAELQYEKRQAESHEAQIKKAYSMLQENQAHLAAANEWRVKYDASQETLKQVHEMRKTYDEKMSDTLKVAQALQTQLGRAERKVEKLTDETNGVRARLKYISDYMPLLLSAVDLLLTRFPQEPEIRQRYTRLTEPDVRVVLMGKRITSKILEHAIAQGSTTWIQDVDNPESAEIEDSLDQDLRLSESEDDALETSFDTKSGFSQKLPARASQPARTLQGTKIERKSPKKLFSKSNDAIESEDDAPETSFNTKSGFSQKWPARASQPARTLQGTKIERKSPKKLFSKSNDAIESEDDALETSFDTKSGFSQKWPARASQPARTLQGTKIERKSPKKLFSKSNDAIESADDAPETSFNTKSGFSQKWPARASQPARTLQGTKIERKSPKKLFSKSNDAIESEDDAPETSFNTKSGFSQKLPARALQPGRTLEGTKIERKSPKKLFSNADIILPNTSTVKLSVSNDAVETDETPSTIHERKTEIVRRQTGLPEAVKNNLIIRPRSIMTLHSPTTSRAIKRNTTFLKAQPLGTPIPSKPKSETTRTSVAGLESSASSDDDELFDTISPSKISTNENVKNISSLEHAEGDPTDVHGVTSTIHGRKTRTVREQQQKMGNISDRIAKLKEDPTFAKATVETKEMPKDDKNNFTILPRIRRSATMAMNAPKSREGASVSFESPPLDTQIVNKPENEGATGSFEGMASQVNDVSQQDNLDQDLRLSESEDEDIPDMPSGTKRVSFFVKPVEQRSPEKLSAPQDINTPKSPSEALSTEESNSTKTPETIKTTRERKARTPSGQPQITRNVSKRVVKPEEDAKATNQTKEVPKDVKQNVVTTSRPTRALRATTIATTTKTPRLVRKRNAACIDAQPLDAPITNKPKYMNTPESIASQIEDMFKKVADGVPLKKASGALAVDLDEAAKILDPPAIATLFIQVLNVTEVGNLWLSLTKSLNAYRKSNEANDLNDAFRHTTAKVELEFIQVINQMDLDGELFNETFNRVCTLIFCQKQPTITQFCRNVRVAFLLLHFNQVLSNEEKLIRSRKLVEFMLYERSADLALSSLCFLCFNEGHKLLDWLRGDDIDAVQRQICSLLANRSNKTQDYLDILSFMFPNVILSPLDTEVFLQSWINGLKALDEEIANKPTAFKLVDGKFEVDNNILNKIEQLIISLPSNTHTLQTLGIPDNLVKDSFAMIEQGIVGATNSTDGGLFSDSTKYNVEVDSKKLNLLCVHLLLAIDIIGEYVRSKTTPEIRRLMETLKHVDEKVPLLMSRCSQSKMSSECIALTKDILLNWQQSTKMLTEYQYME</sequence>
<feature type="region of interest" description="Disordered" evidence="2">
    <location>
        <begin position="449"/>
        <end position="566"/>
    </location>
</feature>
<keyword evidence="1" id="KW-0175">Coiled coil</keyword>
<keyword evidence="3" id="KW-1185">Reference proteome</keyword>
<feature type="region of interest" description="Disordered" evidence="2">
    <location>
        <begin position="672"/>
        <end position="705"/>
    </location>
</feature>
<feature type="region of interest" description="Disordered" evidence="2">
    <location>
        <begin position="812"/>
        <end position="841"/>
    </location>
</feature>
<proteinExistence type="predicted"/>
<evidence type="ECO:0000313" key="4">
    <source>
        <dbReference type="WBParaSite" id="MBELARI_LOCUS5432"/>
    </source>
</evidence>
<protein>
    <submittedName>
        <fullName evidence="4">Uncharacterized protein</fullName>
    </submittedName>
</protein>
<evidence type="ECO:0000256" key="1">
    <source>
        <dbReference type="SAM" id="Coils"/>
    </source>
</evidence>
<reference evidence="4" key="1">
    <citation type="submission" date="2024-02" db="UniProtKB">
        <authorList>
            <consortium name="WormBaseParasite"/>
        </authorList>
    </citation>
    <scope>IDENTIFICATION</scope>
</reference>
<feature type="region of interest" description="Disordered" evidence="2">
    <location>
        <begin position="333"/>
        <end position="437"/>
    </location>
</feature>
<feature type="compositionally biased region" description="Polar residues" evidence="2">
    <location>
        <begin position="500"/>
        <end position="509"/>
    </location>
</feature>
<evidence type="ECO:0000313" key="3">
    <source>
        <dbReference type="Proteomes" id="UP000887575"/>
    </source>
</evidence>
<name>A0AAF3FEI0_9BILA</name>